<feature type="domain" description="AMP-binding enzyme C-terminal" evidence="1">
    <location>
        <begin position="79"/>
        <end position="161"/>
    </location>
</feature>
<dbReference type="PANTHER" id="PTHR24096:SF422">
    <property type="entry name" value="BCDNA.GH02901"/>
    <property type="match status" value="1"/>
</dbReference>
<dbReference type="Proteomes" id="UP001321473">
    <property type="component" value="Unassembled WGS sequence"/>
</dbReference>
<dbReference type="Pfam" id="PF13193">
    <property type="entry name" value="AMP-binding_C"/>
    <property type="match status" value="1"/>
</dbReference>
<dbReference type="AlphaFoldDB" id="A0AAQ4F8X4"/>
<dbReference type="Gene3D" id="2.30.38.10">
    <property type="entry name" value="Luciferase, Domain 3"/>
    <property type="match status" value="1"/>
</dbReference>
<dbReference type="Gene3D" id="3.30.300.30">
    <property type="match status" value="1"/>
</dbReference>
<sequence length="174" mass="19651">VVDVVTGQKLGPYETGEIRYRNISTIKTYYKRPKESAELYDKEGWCDAGYYDEDGRFYIVERLKQMIKCMDNQVVPAELEELLLREHGRDIAEVSVVGLPHNELGEAPAAAVVLTEQGRRRDGQQLAESMKGAVERNLAVHKHLYGGVFFVESLPKTETSKVNRPALARSLIRA</sequence>
<feature type="non-terminal residue" evidence="2">
    <location>
        <position position="1"/>
    </location>
</feature>
<dbReference type="SUPFAM" id="SSF56801">
    <property type="entry name" value="Acetyl-CoA synthetase-like"/>
    <property type="match status" value="1"/>
</dbReference>
<dbReference type="EMBL" id="JARKHS020005667">
    <property type="protein sequence ID" value="KAK8783303.1"/>
    <property type="molecule type" value="Genomic_DNA"/>
</dbReference>
<comment type="caution">
    <text evidence="2">The sequence shown here is derived from an EMBL/GenBank/DDBJ whole genome shotgun (WGS) entry which is preliminary data.</text>
</comment>
<keyword evidence="3" id="KW-1185">Reference proteome</keyword>
<evidence type="ECO:0000313" key="3">
    <source>
        <dbReference type="Proteomes" id="UP001321473"/>
    </source>
</evidence>
<organism evidence="2 3">
    <name type="scientific">Amblyomma americanum</name>
    <name type="common">Lone star tick</name>
    <dbReference type="NCBI Taxonomy" id="6943"/>
    <lineage>
        <taxon>Eukaryota</taxon>
        <taxon>Metazoa</taxon>
        <taxon>Ecdysozoa</taxon>
        <taxon>Arthropoda</taxon>
        <taxon>Chelicerata</taxon>
        <taxon>Arachnida</taxon>
        <taxon>Acari</taxon>
        <taxon>Parasitiformes</taxon>
        <taxon>Ixodida</taxon>
        <taxon>Ixodoidea</taxon>
        <taxon>Ixodidae</taxon>
        <taxon>Amblyomminae</taxon>
        <taxon>Amblyomma</taxon>
    </lineage>
</organism>
<accession>A0AAQ4F8X4</accession>
<dbReference type="GO" id="GO:0016405">
    <property type="term" value="F:CoA-ligase activity"/>
    <property type="evidence" value="ECO:0007669"/>
    <property type="project" value="TreeGrafter"/>
</dbReference>
<protein>
    <recommendedName>
        <fullName evidence="1">AMP-binding enzyme C-terminal domain-containing protein</fullName>
    </recommendedName>
</protein>
<evidence type="ECO:0000259" key="1">
    <source>
        <dbReference type="Pfam" id="PF13193"/>
    </source>
</evidence>
<gene>
    <name evidence="2" type="ORF">V5799_010332</name>
</gene>
<name>A0AAQ4F8X4_AMBAM</name>
<reference evidence="2 3" key="1">
    <citation type="journal article" date="2023" name="Arcadia Sci">
        <title>De novo assembly of a long-read Amblyomma americanum tick genome.</title>
        <authorList>
            <person name="Chou S."/>
            <person name="Poskanzer K.E."/>
            <person name="Rollins M."/>
            <person name="Thuy-Boun P.S."/>
        </authorList>
    </citation>
    <scope>NUCLEOTIDE SEQUENCE [LARGE SCALE GENOMIC DNA]</scope>
    <source>
        <strain evidence="2">F_SG_1</strain>
        <tissue evidence="2">Salivary glands</tissue>
    </source>
</reference>
<evidence type="ECO:0000313" key="2">
    <source>
        <dbReference type="EMBL" id="KAK8783303.1"/>
    </source>
</evidence>
<dbReference type="InterPro" id="IPR025110">
    <property type="entry name" value="AMP-bd_C"/>
</dbReference>
<proteinExistence type="predicted"/>
<dbReference type="PANTHER" id="PTHR24096">
    <property type="entry name" value="LONG-CHAIN-FATTY-ACID--COA LIGASE"/>
    <property type="match status" value="1"/>
</dbReference>
<dbReference type="InterPro" id="IPR045851">
    <property type="entry name" value="AMP-bd_C_sf"/>
</dbReference>